<evidence type="ECO:0000259" key="2">
    <source>
        <dbReference type="PROSITE" id="PS50983"/>
    </source>
</evidence>
<keyword evidence="1" id="KW-0732">Signal</keyword>
<dbReference type="PROSITE" id="PS50983">
    <property type="entry name" value="FE_B12_PBP"/>
    <property type="match status" value="1"/>
</dbReference>
<dbReference type="Gene3D" id="3.40.50.1980">
    <property type="entry name" value="Nitrogenase molybdenum iron protein domain"/>
    <property type="match status" value="2"/>
</dbReference>
<dbReference type="PANTHER" id="PTHR30535:SF34">
    <property type="entry name" value="MOLYBDATE-BINDING PROTEIN MOLA"/>
    <property type="match status" value="1"/>
</dbReference>
<dbReference type="RefSeq" id="WP_251593232.1">
    <property type="nucleotide sequence ID" value="NZ_JAMLJI010000002.1"/>
</dbReference>
<dbReference type="Proteomes" id="UP001269375">
    <property type="component" value="Unassembled WGS sequence"/>
</dbReference>
<comment type="caution">
    <text evidence="3">The sequence shown here is derived from an EMBL/GenBank/DDBJ whole genome shotgun (WGS) entry which is preliminary data.</text>
</comment>
<evidence type="ECO:0000313" key="4">
    <source>
        <dbReference type="Proteomes" id="UP001269375"/>
    </source>
</evidence>
<proteinExistence type="predicted"/>
<dbReference type="InterPro" id="IPR002491">
    <property type="entry name" value="ABC_transptr_periplasmic_BD"/>
</dbReference>
<feature type="domain" description="Fe/B12 periplasmic-binding" evidence="2">
    <location>
        <begin position="42"/>
        <end position="344"/>
    </location>
</feature>
<keyword evidence="4" id="KW-1185">Reference proteome</keyword>
<dbReference type="CDD" id="cd01139">
    <property type="entry name" value="TroA_f"/>
    <property type="match status" value="1"/>
</dbReference>
<sequence length="376" mass="41708">MVRRIVTALLVWVSATSAFAGEEVVIHDVAGRDVTVNAPVERLILGEGRMTYALAMLDQDNPFKRVVGWRDDLEKADPGSWALYKKRYPEITKIPTFGGFKEGTFDIEQAVTLDPDVVVMNIEAQQATEDSGLDKKLAAVGIPVVYVDFRAHPMVNTEPSMNILGELTGEQKNAQAFLDFRQKHLDTVTQRIEDASPKRPDVFIERAAGYTEECCMSFGNANFGEMVELAGGHNIAGDIIPGTFGTLNPEQIIASNPSQYIATGGEWSGYMPGGQWIPMGPNSDQTEALSRLESLLKRPALAQADAVTEGHTHAIWHQFYNSPYQFAAIEQIAKWIHPELFKDIDPSATMRELHERFLPIDYAPGYFLSTTDNETQ</sequence>
<dbReference type="Pfam" id="PF01497">
    <property type="entry name" value="Peripla_BP_2"/>
    <property type="match status" value="1"/>
</dbReference>
<feature type="chain" id="PRO_5046510370" evidence="1">
    <location>
        <begin position="21"/>
        <end position="376"/>
    </location>
</feature>
<protein>
    <submittedName>
        <fullName evidence="3">ABC transporter substrate-binding protein</fullName>
    </submittedName>
</protein>
<gene>
    <name evidence="3" type="ORF">QC825_00960</name>
</gene>
<dbReference type="InterPro" id="IPR050902">
    <property type="entry name" value="ABC_Transporter_SBP"/>
</dbReference>
<evidence type="ECO:0000256" key="1">
    <source>
        <dbReference type="SAM" id="SignalP"/>
    </source>
</evidence>
<dbReference type="SUPFAM" id="SSF53807">
    <property type="entry name" value="Helical backbone' metal receptor"/>
    <property type="match status" value="1"/>
</dbReference>
<organism evidence="3 4">
    <name type="scientific">Larsenimonas suaedae</name>
    <dbReference type="NCBI Taxonomy" id="1851019"/>
    <lineage>
        <taxon>Bacteria</taxon>
        <taxon>Pseudomonadati</taxon>
        <taxon>Pseudomonadota</taxon>
        <taxon>Gammaproteobacteria</taxon>
        <taxon>Oceanospirillales</taxon>
        <taxon>Halomonadaceae</taxon>
        <taxon>Larsenimonas</taxon>
    </lineage>
</organism>
<dbReference type="PANTHER" id="PTHR30535">
    <property type="entry name" value="VITAMIN B12-BINDING PROTEIN"/>
    <property type="match status" value="1"/>
</dbReference>
<dbReference type="EMBL" id="JARWAO010000001">
    <property type="protein sequence ID" value="MDR5894638.1"/>
    <property type="molecule type" value="Genomic_DNA"/>
</dbReference>
<evidence type="ECO:0000313" key="3">
    <source>
        <dbReference type="EMBL" id="MDR5894638.1"/>
    </source>
</evidence>
<feature type="signal peptide" evidence="1">
    <location>
        <begin position="1"/>
        <end position="20"/>
    </location>
</feature>
<reference evidence="3 4" key="1">
    <citation type="submission" date="2023-04" db="EMBL/GenBank/DDBJ databases">
        <title>A long-awaited taxogenomic arrangement of the family Halomonadaceae.</title>
        <authorList>
            <person name="De La Haba R."/>
            <person name="Chuvochina M."/>
            <person name="Wittouck S."/>
            <person name="Arahal D.R."/>
            <person name="Sanchez-Porro C."/>
            <person name="Hugenholtz P."/>
            <person name="Ventosa A."/>
        </authorList>
    </citation>
    <scope>NUCLEOTIDE SEQUENCE [LARGE SCALE GENOMIC DNA]</scope>
    <source>
        <strain evidence="3 4">DSM 22428</strain>
    </source>
</reference>
<name>A0ABU1GRI1_9GAMM</name>
<accession>A0ABU1GRI1</accession>